<dbReference type="Pfam" id="PF00691">
    <property type="entry name" value="OmpA"/>
    <property type="match status" value="1"/>
</dbReference>
<evidence type="ECO:0000313" key="6">
    <source>
        <dbReference type="EMBL" id="MFE9604505.1"/>
    </source>
</evidence>
<dbReference type="CDD" id="cd07185">
    <property type="entry name" value="OmpA_C-like"/>
    <property type="match status" value="1"/>
</dbReference>
<evidence type="ECO:0000259" key="5">
    <source>
        <dbReference type="PROSITE" id="PS51123"/>
    </source>
</evidence>
<evidence type="ECO:0000313" key="7">
    <source>
        <dbReference type="Proteomes" id="UP001601303"/>
    </source>
</evidence>
<keyword evidence="7" id="KW-1185">Reference proteome</keyword>
<dbReference type="RefSeq" id="WP_388113437.1">
    <property type="nucleotide sequence ID" value="NZ_JBIAHM010000016.1"/>
</dbReference>
<dbReference type="InterPro" id="IPR006665">
    <property type="entry name" value="OmpA-like"/>
</dbReference>
<sequence>MRPIRSRLTVPLLTLTTLIVALNMASGGIQQAAAGPYRSSSGLALRGGATLAPPRILDLGSDPAALSRVVEDQDGAERRNDTNTEVTYEVQAEVLFAKDSARLSSSARSRIATIAREISQQQPSKVRVFGFTDNLGSSAHGDVLSTQRAHAVQTLLADRLPSTVSFETRGFGERHPIASNTTEAGRRENRRVEISFQPTGR</sequence>
<feature type="domain" description="OmpA-like" evidence="5">
    <location>
        <begin position="83"/>
        <end position="200"/>
    </location>
</feature>
<keyword evidence="2 4" id="KW-0472">Membrane</keyword>
<comment type="caution">
    <text evidence="6">The sequence shown here is derived from an EMBL/GenBank/DDBJ whole genome shotgun (WGS) entry which is preliminary data.</text>
</comment>
<organism evidence="6 7">
    <name type="scientific">Streptomyces hokutonensis</name>
    <dbReference type="NCBI Taxonomy" id="1306990"/>
    <lineage>
        <taxon>Bacteria</taxon>
        <taxon>Bacillati</taxon>
        <taxon>Actinomycetota</taxon>
        <taxon>Actinomycetes</taxon>
        <taxon>Kitasatosporales</taxon>
        <taxon>Streptomycetaceae</taxon>
        <taxon>Streptomyces</taxon>
    </lineage>
</organism>
<dbReference type="InterPro" id="IPR036737">
    <property type="entry name" value="OmpA-like_sf"/>
</dbReference>
<evidence type="ECO:0000256" key="4">
    <source>
        <dbReference type="PROSITE-ProRule" id="PRU00473"/>
    </source>
</evidence>
<dbReference type="InterPro" id="IPR006664">
    <property type="entry name" value="OMP_bac"/>
</dbReference>
<dbReference type="SUPFAM" id="SSF103088">
    <property type="entry name" value="OmpA-like"/>
    <property type="match status" value="1"/>
</dbReference>
<evidence type="ECO:0000256" key="1">
    <source>
        <dbReference type="ARBA" id="ARBA00004442"/>
    </source>
</evidence>
<reference evidence="6 7" key="1">
    <citation type="submission" date="2024-10" db="EMBL/GenBank/DDBJ databases">
        <title>The Natural Products Discovery Center: Release of the First 8490 Sequenced Strains for Exploring Actinobacteria Biosynthetic Diversity.</title>
        <authorList>
            <person name="Kalkreuter E."/>
            <person name="Kautsar S.A."/>
            <person name="Yang D."/>
            <person name="Bader C.D."/>
            <person name="Teijaro C.N."/>
            <person name="Fluegel L."/>
            <person name="Davis C.M."/>
            <person name="Simpson J.R."/>
            <person name="Lauterbach L."/>
            <person name="Steele A.D."/>
            <person name="Gui C."/>
            <person name="Meng S."/>
            <person name="Li G."/>
            <person name="Viehrig K."/>
            <person name="Ye F."/>
            <person name="Su P."/>
            <person name="Kiefer A.F."/>
            <person name="Nichols A."/>
            <person name="Cepeda A.J."/>
            <person name="Yan W."/>
            <person name="Fan B."/>
            <person name="Jiang Y."/>
            <person name="Adhikari A."/>
            <person name="Zheng C.-J."/>
            <person name="Schuster L."/>
            <person name="Cowan T.M."/>
            <person name="Smanski M.J."/>
            <person name="Chevrette M.G."/>
            <person name="De Carvalho L.P.S."/>
            <person name="Shen B."/>
        </authorList>
    </citation>
    <scope>NUCLEOTIDE SEQUENCE [LARGE SCALE GENOMIC DNA]</scope>
    <source>
        <strain evidence="6 7">NPDC006488</strain>
    </source>
</reference>
<protein>
    <submittedName>
        <fullName evidence="6">OmpA family protein</fullName>
    </submittedName>
</protein>
<dbReference type="InterPro" id="IPR050330">
    <property type="entry name" value="Bact_OuterMem_StrucFunc"/>
</dbReference>
<dbReference type="PRINTS" id="PR01021">
    <property type="entry name" value="OMPADOMAIN"/>
</dbReference>
<gene>
    <name evidence="6" type="ORF">ACFYNQ_38930</name>
</gene>
<name>A0ABW6MIG5_9ACTN</name>
<dbReference type="PANTHER" id="PTHR30329:SF21">
    <property type="entry name" value="LIPOPROTEIN YIAD-RELATED"/>
    <property type="match status" value="1"/>
</dbReference>
<evidence type="ECO:0000256" key="2">
    <source>
        <dbReference type="ARBA" id="ARBA00023136"/>
    </source>
</evidence>
<dbReference type="PANTHER" id="PTHR30329">
    <property type="entry name" value="STATOR ELEMENT OF FLAGELLAR MOTOR COMPLEX"/>
    <property type="match status" value="1"/>
</dbReference>
<dbReference type="PROSITE" id="PS51123">
    <property type="entry name" value="OMPA_2"/>
    <property type="match status" value="1"/>
</dbReference>
<comment type="subcellular location">
    <subcellularLocation>
        <location evidence="1">Cell outer membrane</location>
    </subcellularLocation>
</comment>
<accession>A0ABW6MIG5</accession>
<proteinExistence type="predicted"/>
<dbReference type="Proteomes" id="UP001601303">
    <property type="component" value="Unassembled WGS sequence"/>
</dbReference>
<dbReference type="EMBL" id="JBIAHM010000016">
    <property type="protein sequence ID" value="MFE9604505.1"/>
    <property type="molecule type" value="Genomic_DNA"/>
</dbReference>
<keyword evidence="3" id="KW-0998">Cell outer membrane</keyword>
<dbReference type="Gene3D" id="3.30.1330.60">
    <property type="entry name" value="OmpA-like domain"/>
    <property type="match status" value="1"/>
</dbReference>
<evidence type="ECO:0000256" key="3">
    <source>
        <dbReference type="ARBA" id="ARBA00023237"/>
    </source>
</evidence>